<reference evidence="1 2" key="1">
    <citation type="submission" date="2019-09" db="EMBL/GenBank/DDBJ databases">
        <title>The hologenome of the rock-dwelling lichen Lasallia pustulata.</title>
        <authorList>
            <person name="Greshake Tzovaras B."/>
            <person name="Segers F."/>
            <person name="Bicker A."/>
            <person name="Dal Grande F."/>
            <person name="Otte J."/>
            <person name="Hankeln T."/>
            <person name="Schmitt I."/>
            <person name="Ebersberger I."/>
        </authorList>
    </citation>
    <scope>NUCLEOTIDE SEQUENCE [LARGE SCALE GENOMIC DNA]</scope>
    <source>
        <strain evidence="1">A1-1</strain>
    </source>
</reference>
<dbReference type="AlphaFoldDB" id="A0A5M8PMD2"/>
<name>A0A5M8PMD2_9LECA</name>
<accession>A0A5M8PMD2</accession>
<organism evidence="1 2">
    <name type="scientific">Lasallia pustulata</name>
    <dbReference type="NCBI Taxonomy" id="136370"/>
    <lineage>
        <taxon>Eukaryota</taxon>
        <taxon>Fungi</taxon>
        <taxon>Dikarya</taxon>
        <taxon>Ascomycota</taxon>
        <taxon>Pezizomycotina</taxon>
        <taxon>Lecanoromycetes</taxon>
        <taxon>OSLEUM clade</taxon>
        <taxon>Umbilicariomycetidae</taxon>
        <taxon>Umbilicariales</taxon>
        <taxon>Umbilicariaceae</taxon>
        <taxon>Lasallia</taxon>
    </lineage>
</organism>
<dbReference type="OrthoDB" id="5367786at2759"/>
<dbReference type="EMBL" id="VXIT01000009">
    <property type="protein sequence ID" value="KAA6410123.1"/>
    <property type="molecule type" value="Genomic_DNA"/>
</dbReference>
<gene>
    <name evidence="1" type="ORF">FRX48_05543</name>
</gene>
<proteinExistence type="predicted"/>
<evidence type="ECO:0000313" key="2">
    <source>
        <dbReference type="Proteomes" id="UP000324767"/>
    </source>
</evidence>
<protein>
    <submittedName>
        <fullName evidence="1">Uncharacterized protein</fullName>
    </submittedName>
</protein>
<evidence type="ECO:0000313" key="1">
    <source>
        <dbReference type="EMBL" id="KAA6410123.1"/>
    </source>
</evidence>
<sequence length="109" mass="11429">MGGYQHPLDVSNMLDIAINTLAARIVELGDGPLVNGRFLGSAGIGPGLNLVLRAANTNNHQTTRGVLRAALVALRGYMQEWGFGEVFLLIFDGQTLVGKAAIITEPAGA</sequence>
<comment type="caution">
    <text evidence="1">The sequence shown here is derived from an EMBL/GenBank/DDBJ whole genome shotgun (WGS) entry which is preliminary data.</text>
</comment>
<dbReference type="Proteomes" id="UP000324767">
    <property type="component" value="Unassembled WGS sequence"/>
</dbReference>